<comment type="subcellular location">
    <subcellularLocation>
        <location evidence="1">Cytoplasm</location>
    </subcellularLocation>
</comment>
<feature type="region of interest" description="Disordered" evidence="16">
    <location>
        <begin position="310"/>
        <end position="366"/>
    </location>
</feature>
<dbReference type="Gene3D" id="1.20.5.190">
    <property type="match status" value="2"/>
</dbReference>
<dbReference type="GO" id="GO:0000146">
    <property type="term" value="F:microfilament motor activity"/>
    <property type="evidence" value="ECO:0007669"/>
    <property type="project" value="InterPro"/>
</dbReference>
<feature type="compositionally biased region" description="Basic and acidic residues" evidence="16">
    <location>
        <begin position="1868"/>
        <end position="1880"/>
    </location>
</feature>
<dbReference type="PANTHER" id="PTHR46184:SF2">
    <property type="entry name" value="UNCONVENTIONAL MYOSIN-IXB"/>
    <property type="match status" value="1"/>
</dbReference>
<evidence type="ECO:0000256" key="11">
    <source>
        <dbReference type="ARBA" id="ARBA00023054"/>
    </source>
</evidence>
<dbReference type="Gene3D" id="3.40.850.10">
    <property type="entry name" value="Kinesin motor domain"/>
    <property type="match status" value="2"/>
</dbReference>
<dbReference type="PROSITE" id="PS51456">
    <property type="entry name" value="MYOSIN_MOTOR"/>
    <property type="match status" value="1"/>
</dbReference>
<evidence type="ECO:0000256" key="4">
    <source>
        <dbReference type="ARBA" id="ARBA00022490"/>
    </source>
</evidence>
<dbReference type="Gene3D" id="1.20.58.530">
    <property type="match status" value="1"/>
</dbReference>
<dbReference type="GO" id="GO:0072673">
    <property type="term" value="P:lamellipodium morphogenesis"/>
    <property type="evidence" value="ECO:0007669"/>
    <property type="project" value="TreeGrafter"/>
</dbReference>
<dbReference type="SMART" id="SM00109">
    <property type="entry name" value="C1"/>
    <property type="match status" value="1"/>
</dbReference>
<feature type="region of interest" description="Disordered" evidence="16">
    <location>
        <begin position="1454"/>
        <end position="1836"/>
    </location>
</feature>
<dbReference type="SUPFAM" id="SSF54236">
    <property type="entry name" value="Ubiquitin-like"/>
    <property type="match status" value="1"/>
</dbReference>
<feature type="compositionally biased region" description="Basic and acidic residues" evidence="16">
    <location>
        <begin position="1537"/>
        <end position="1546"/>
    </location>
</feature>
<dbReference type="InterPro" id="IPR000198">
    <property type="entry name" value="RhoGAP_dom"/>
</dbReference>
<reference evidence="21" key="1">
    <citation type="submission" date="2022-12" db="EMBL/GenBank/DDBJ databases">
        <authorList>
            <person name="Alioto T."/>
            <person name="Alioto T."/>
            <person name="Gomez Garrido J."/>
        </authorList>
    </citation>
    <scope>NUCLEOTIDE SEQUENCE</scope>
</reference>
<keyword evidence="14" id="KW-0009">Actin-binding</keyword>
<feature type="domain" description="Myosin motor" evidence="20">
    <location>
        <begin position="519"/>
        <end position="1352"/>
    </location>
</feature>
<name>A0AA35LN59_9SAUR</name>
<dbReference type="GO" id="GO:0035556">
    <property type="term" value="P:intracellular signal transduction"/>
    <property type="evidence" value="ECO:0007669"/>
    <property type="project" value="InterPro"/>
</dbReference>
<feature type="region of interest" description="Disordered" evidence="16">
    <location>
        <begin position="78"/>
        <end position="122"/>
    </location>
</feature>
<dbReference type="GO" id="GO:0005737">
    <property type="term" value="C:cytoplasm"/>
    <property type="evidence" value="ECO:0007669"/>
    <property type="project" value="UniProtKB-SubCell"/>
</dbReference>
<evidence type="ECO:0000256" key="5">
    <source>
        <dbReference type="ARBA" id="ARBA00022723"/>
    </source>
</evidence>
<feature type="compositionally biased region" description="Basic and acidic residues" evidence="16">
    <location>
        <begin position="323"/>
        <end position="332"/>
    </location>
</feature>
<keyword evidence="10 14" id="KW-0067">ATP-binding</keyword>
<feature type="domain" description="Ras-associating" evidence="18">
    <location>
        <begin position="385"/>
        <end position="483"/>
    </location>
</feature>
<evidence type="ECO:0000256" key="12">
    <source>
        <dbReference type="ARBA" id="ARBA00023123"/>
    </source>
</evidence>
<feature type="domain" description="Phorbol-ester/DAG-type" evidence="17">
    <location>
        <begin position="2035"/>
        <end position="2084"/>
    </location>
</feature>
<dbReference type="Gene3D" id="6.20.240.20">
    <property type="match status" value="1"/>
</dbReference>
<keyword evidence="12 14" id="KW-0518">Myosin</keyword>
<dbReference type="PRINTS" id="PR00193">
    <property type="entry name" value="MYOSINHEAVY"/>
</dbReference>
<keyword evidence="22" id="KW-1185">Reference proteome</keyword>
<accession>A0AA35LN59</accession>
<dbReference type="GO" id="GO:0016459">
    <property type="term" value="C:myosin complex"/>
    <property type="evidence" value="ECO:0007669"/>
    <property type="project" value="UniProtKB-KW"/>
</dbReference>
<dbReference type="InterPro" id="IPR036023">
    <property type="entry name" value="MYSc_Myo9"/>
</dbReference>
<dbReference type="InterPro" id="IPR029071">
    <property type="entry name" value="Ubiquitin-like_domsf"/>
</dbReference>
<organism evidence="21 22">
    <name type="scientific">Podarcis lilfordi</name>
    <name type="common">Lilford's wall lizard</name>
    <dbReference type="NCBI Taxonomy" id="74358"/>
    <lineage>
        <taxon>Eukaryota</taxon>
        <taxon>Metazoa</taxon>
        <taxon>Chordata</taxon>
        <taxon>Craniata</taxon>
        <taxon>Vertebrata</taxon>
        <taxon>Euteleostomi</taxon>
        <taxon>Lepidosauria</taxon>
        <taxon>Squamata</taxon>
        <taxon>Bifurcata</taxon>
        <taxon>Unidentata</taxon>
        <taxon>Episquamata</taxon>
        <taxon>Laterata</taxon>
        <taxon>Lacertibaenia</taxon>
        <taxon>Lacertidae</taxon>
        <taxon>Podarcis</taxon>
    </lineage>
</organism>
<dbReference type="SUPFAM" id="SSF57889">
    <property type="entry name" value="Cysteine-rich domain"/>
    <property type="match status" value="1"/>
</dbReference>
<evidence type="ECO:0000256" key="9">
    <source>
        <dbReference type="ARBA" id="ARBA00022833"/>
    </source>
</evidence>
<dbReference type="PROSITE" id="PS50096">
    <property type="entry name" value="IQ"/>
    <property type="match status" value="3"/>
</dbReference>
<dbReference type="InterPro" id="IPR046989">
    <property type="entry name" value="RA_Myosin-IXb"/>
</dbReference>
<dbReference type="SMART" id="SM00015">
    <property type="entry name" value="IQ"/>
    <property type="match status" value="4"/>
</dbReference>
<dbReference type="PROSITE" id="PS50081">
    <property type="entry name" value="ZF_DAG_PE_2"/>
    <property type="match status" value="1"/>
</dbReference>
<keyword evidence="13 14" id="KW-0505">Motor protein</keyword>
<evidence type="ECO:0000256" key="14">
    <source>
        <dbReference type="PROSITE-ProRule" id="PRU00782"/>
    </source>
</evidence>
<keyword evidence="6" id="KW-0677">Repeat</keyword>
<keyword evidence="8" id="KW-0863">Zinc-finger</keyword>
<dbReference type="EMBL" id="OX395144">
    <property type="protein sequence ID" value="CAI5799233.1"/>
    <property type="molecule type" value="Genomic_DNA"/>
</dbReference>
<dbReference type="GO" id="GO:0016887">
    <property type="term" value="F:ATP hydrolysis activity"/>
    <property type="evidence" value="ECO:0007669"/>
    <property type="project" value="TreeGrafter"/>
</dbReference>
<feature type="region of interest" description="Disordered" evidence="16">
    <location>
        <begin position="2381"/>
        <end position="2425"/>
    </location>
</feature>
<evidence type="ECO:0000259" key="18">
    <source>
        <dbReference type="PROSITE" id="PS50200"/>
    </source>
</evidence>
<dbReference type="GO" id="GO:0005096">
    <property type="term" value="F:GTPase activator activity"/>
    <property type="evidence" value="ECO:0007669"/>
    <property type="project" value="UniProtKB-KW"/>
</dbReference>
<dbReference type="Proteomes" id="UP001178461">
    <property type="component" value="Chromosome 18"/>
</dbReference>
<evidence type="ECO:0000256" key="16">
    <source>
        <dbReference type="SAM" id="MobiDB-lite"/>
    </source>
</evidence>
<dbReference type="Gene3D" id="1.10.555.10">
    <property type="entry name" value="Rho GTPase activation protein"/>
    <property type="match status" value="1"/>
</dbReference>
<feature type="region of interest" description="Disordered" evidence="16">
    <location>
        <begin position="1"/>
        <end position="53"/>
    </location>
</feature>
<dbReference type="SMART" id="SM00324">
    <property type="entry name" value="RhoGAP"/>
    <property type="match status" value="1"/>
</dbReference>
<dbReference type="Pfam" id="PF00063">
    <property type="entry name" value="Myosin_head"/>
    <property type="match status" value="2"/>
</dbReference>
<evidence type="ECO:0000256" key="8">
    <source>
        <dbReference type="ARBA" id="ARBA00022771"/>
    </source>
</evidence>
<dbReference type="InterPro" id="IPR000048">
    <property type="entry name" value="IQ_motif_EF-hand-BS"/>
</dbReference>
<dbReference type="InterPro" id="IPR036961">
    <property type="entry name" value="Kinesin_motor_dom_sf"/>
</dbReference>
<feature type="region of interest" description="Actin-binding" evidence="14">
    <location>
        <begin position="1234"/>
        <end position="1256"/>
    </location>
</feature>
<dbReference type="PANTHER" id="PTHR46184">
    <property type="entry name" value="UNCONVENTIONAL MYOSIN-IXB-LIKE PROTEIN"/>
    <property type="match status" value="1"/>
</dbReference>
<dbReference type="GO" id="GO:0005884">
    <property type="term" value="C:actin filament"/>
    <property type="evidence" value="ECO:0007669"/>
    <property type="project" value="TreeGrafter"/>
</dbReference>
<dbReference type="PROSITE" id="PS50238">
    <property type="entry name" value="RHOGAP"/>
    <property type="match status" value="1"/>
</dbReference>
<dbReference type="GO" id="GO:0008270">
    <property type="term" value="F:zinc ion binding"/>
    <property type="evidence" value="ECO:0007669"/>
    <property type="project" value="UniProtKB-KW"/>
</dbReference>
<dbReference type="FunFam" id="1.20.58.530:FF:000009">
    <property type="entry name" value="unconventional myosin-IXb isoform X1"/>
    <property type="match status" value="1"/>
</dbReference>
<dbReference type="GO" id="GO:0030027">
    <property type="term" value="C:lamellipodium"/>
    <property type="evidence" value="ECO:0007669"/>
    <property type="project" value="TreeGrafter"/>
</dbReference>
<evidence type="ECO:0000313" key="21">
    <source>
        <dbReference type="EMBL" id="CAI5799233.1"/>
    </source>
</evidence>
<sequence length="2425" mass="273005">MAGKEAAAVAAASSSSSPLRSGAALRAEPGLASEEKAGARPKPRGARIVPSRYLDYQKGSGKAAAKATADPHEVLQSTLVESHGRSRPELEVSVIKSKSCPRASSSKHHLKSTPREKQSLVSPDSDDLIRMLESETLLLTYASLKMEKNTAFLEGRSERSLLTLSREAARLQADAQKKRRRLQRLRKDRQLSESLGRQLEALGPVFEQSPAFEEEYRHFATALDTARHELPVNEIYLGEDKSQYLDDLQRALAATQEALRRALPEHARENAKGLSVTKELEETSLEVAAELPRTFAHGLDLSADVGKEASLRCQKPGSGRLRGGREGGEGGARRLPAVASQPRGEARRSRRPRSEIPSPAAEPRAVCRGRMSAKDAGGAACPEKAAYTLHIYPQLSAESASCCRVTATKDATTADVIRDVIGSLRLDVSKHYVLVEVKESGGEEWVLDGNDSPVHRVLLWPRRAQDEHPRQDGYYFLLQERNTDGSIKYVHLQVASGEDEGREEARRLVERGFLPWLQEDVNDLCNLPNLTEATLLENLKRRFLKQKIYTYAGSILIAINPFKFLPIYNPKYVQMYESHQLGKLEPHIFAIADVAYHTMLKKHVNQCIVISGESGSGKTQSTNFLIHCLTALSQKGYASGVERTILGAGPVLEAFGNAKTAHNNNSSRFGKFIQVNYLENGIVRGAVVEKYLLEKSRLVSREKNERNYHVFYYLLLGVSEEERQEFHLKQPEDYFYLNQHNLKIEDGEDLKHDFERLKQAMEMVGFLPATKKQIFSVLSAILYLGNVTYKKRAAGRDEGLEVGPPEVLDILSQLLKVKREILVEVLTKRKTVTVNDKLILPYSLSEAVTARDSMAKSLYSALFDWIVLRINHALLNKKDMEESVVCFSIGVLDIFGFEDFNTNSFEQFCINYANEQLQYYFNQHIFKLEQEEYQSEGIAWHNIDYTDNVACIHLISKKPTGLFYLLDEESNFPHATSQTLLAKFKQQHEDNKFFIGTPVLEPAFIIQHFAGKVKYQIKDFREKNMDYMRPDIVALLRSSDSAYVRELIGMDPVAVFRWATLRAAIRAMAVFAEGGRQRAQKMAGVVRHGPRVPLGELQQVNTPIERVYRCSVLDFSFDCSEEFDINAFEDIFASYGSKKDLHEQIVRTIKALPWQGEDPRKLLQSLSRLQRPTCHFLKSRGPKQKQAIPKNLLDSKSLKLIVSMTLHDRTTKSLLHLHKKKKPPSISAQFQTSLNKLLETLGKAEPFFIRCIRSNSEKRELLFDERLVLQQLRYTGMLETVRIRQSGYSAKFTFQDFVDQFQVLLPKSAKACKEEIAALLTKLQLGAGSYQIGKTKVFMKEAVRQALQDTLHKEVIRKIIVLQSWLRMVLERRRFLRAQQAAVTLQACWRSYRIRRALERENAALFIQSAWRGYRERKSYGREKARICLVQALVRGHLQRKRFHQMIADKKREEEAVAQALGEQQRQQQQVNGLHQPEEHVSSQALAEPTEASLDQTGKAEDEEGAGSSGDSRDQSPPLSQKGLASSREKRAFRRQRGLEHNELQSKHVGFSVDDPRGSGEGGPSRGGGGHAPERPRAEGEQEAGVSPQAHPGGVPGERAPGGKEDRLPVDGGIPAPALKQEDRAGAKEDSNGLGRLDSPKIRVSQSFTYPERPTDLALVHPGGLASSWSFRSPADKGRRASQKELDSPPSFHIQRYQDDPGKLRDKRERWKGKRRLAGGRQSDGLSQSLDERGQPARSPSPQLRKKEMASSLDDIPRLAVPTQNVPEGDRNDKKPLTPPRQAQELLPPSVLDAASPTATAGQQVDGRSAFKSPLWKFFGPKPERKNLKESPNVSDEGESFQLLACVLPMEGPAQRAAEAPSGPPDHPPGEERQAKEGGKAKRSRTLKIRKVKTAPEKWRAPFLRDITNANELKYLDEFLLNKINDLHSQKSAIECLFFEATEKFRGNIKTMYSTPNGQIHVGYQDLMENYQLLVVNMAKQREEKEVKLVLNLFQSLLDEFARSYAKKEDLGPAKQSKAQKKKRKQERVIEELNGHMFGSYQVNILQSCEQCCSYIWPMEKACLCRICKLTCHKKCLCKIQSGCMSLAGKKGDHDLEPRHFGVGVAALTSEKNSVPVVMEKLLEYVEMHGLYTEGIYRKSGSANRMRELRQALQADPNSVRLENYPIHTITGIFKQWLRELPDPLMTFAQYHDFLRAVELPGKQEQLCTIYSVLEQLPQANHDTLERLVLHLVKVALVEDFNRMSPNALAIVFAPCLLRCPDTSDPLTSMKDVSKTTICVEMIIKEQMRKYKVKMDEICQLEAAESIAFRRLSLLRQNSLWPVKLGFSSPRKGAPSKGSPEAGSDDGTAAKLGAILEGEETDNREKELLIERIQSIKEEKEDITYRLPELDQRGSDEENLDSETSASTESLLEERGGRPDPDSQY</sequence>
<evidence type="ECO:0000256" key="3">
    <source>
        <dbReference type="ARBA" id="ARBA00022468"/>
    </source>
</evidence>
<keyword evidence="7 14" id="KW-0547">Nucleotide-binding</keyword>
<dbReference type="InterPro" id="IPR000159">
    <property type="entry name" value="RA_dom"/>
</dbReference>
<dbReference type="Pfam" id="PF00620">
    <property type="entry name" value="RhoGAP"/>
    <property type="match status" value="1"/>
</dbReference>
<dbReference type="SUPFAM" id="SSF48350">
    <property type="entry name" value="GTPase activation domain, GAP"/>
    <property type="match status" value="1"/>
</dbReference>
<evidence type="ECO:0000256" key="6">
    <source>
        <dbReference type="ARBA" id="ARBA00022737"/>
    </source>
</evidence>
<feature type="compositionally biased region" description="Basic and acidic residues" evidence="16">
    <location>
        <begin position="2381"/>
        <end position="2396"/>
    </location>
</feature>
<feature type="region of interest" description="Disordered" evidence="16">
    <location>
        <begin position="1853"/>
        <end position="1885"/>
    </location>
</feature>
<dbReference type="GO" id="GO:0005524">
    <property type="term" value="F:ATP binding"/>
    <property type="evidence" value="ECO:0007669"/>
    <property type="project" value="UniProtKB-UniRule"/>
</dbReference>
<evidence type="ECO:0000256" key="10">
    <source>
        <dbReference type="ARBA" id="ARBA00022840"/>
    </source>
</evidence>
<dbReference type="FunFam" id="1.10.10.820:FF:000003">
    <property type="entry name" value="unconventional myosin-IXa isoform X1"/>
    <property type="match status" value="1"/>
</dbReference>
<dbReference type="PROSITE" id="PS50200">
    <property type="entry name" value="RA"/>
    <property type="match status" value="1"/>
</dbReference>
<keyword evidence="11 15" id="KW-0175">Coiled coil</keyword>
<feature type="compositionally biased region" description="Gly residues" evidence="16">
    <location>
        <begin position="1559"/>
        <end position="1571"/>
    </location>
</feature>
<feature type="coiled-coil region" evidence="15">
    <location>
        <begin position="161"/>
        <end position="195"/>
    </location>
</feature>
<dbReference type="Gene3D" id="1.20.120.720">
    <property type="entry name" value="Myosin VI head, motor domain, U50 subdomain"/>
    <property type="match status" value="1"/>
</dbReference>
<feature type="domain" description="Rho-GAP" evidence="19">
    <location>
        <begin position="2106"/>
        <end position="2291"/>
    </location>
</feature>
<evidence type="ECO:0000256" key="15">
    <source>
        <dbReference type="SAM" id="Coils"/>
    </source>
</evidence>
<evidence type="ECO:0000259" key="20">
    <source>
        <dbReference type="PROSITE" id="PS51456"/>
    </source>
</evidence>
<dbReference type="FunFam" id="3.40.850.10:FF:000013">
    <property type="entry name" value="unconventional myosin-IXa isoform X1"/>
    <property type="match status" value="1"/>
</dbReference>
<feature type="region of interest" description="Disordered" evidence="16">
    <location>
        <begin position="2329"/>
        <end position="2348"/>
    </location>
</feature>
<dbReference type="GO" id="GO:0001726">
    <property type="term" value="C:ruffle"/>
    <property type="evidence" value="ECO:0007669"/>
    <property type="project" value="TreeGrafter"/>
</dbReference>
<dbReference type="Gene3D" id="1.10.10.820">
    <property type="match status" value="1"/>
</dbReference>
<keyword evidence="9" id="KW-0862">Zinc</keyword>
<dbReference type="SMART" id="SM00242">
    <property type="entry name" value="MYSc"/>
    <property type="match status" value="1"/>
</dbReference>
<feature type="binding site" evidence="14">
    <location>
        <begin position="612"/>
        <end position="619"/>
    </location>
    <ligand>
        <name>ATP</name>
        <dbReference type="ChEBI" id="CHEBI:30616"/>
    </ligand>
</feature>
<proteinExistence type="inferred from homology"/>
<dbReference type="GO" id="GO:0030048">
    <property type="term" value="P:actin filament-based movement"/>
    <property type="evidence" value="ECO:0007669"/>
    <property type="project" value="TreeGrafter"/>
</dbReference>
<keyword evidence="3" id="KW-0343">GTPase activation</keyword>
<evidence type="ECO:0000259" key="19">
    <source>
        <dbReference type="PROSITE" id="PS50238"/>
    </source>
</evidence>
<protein>
    <submittedName>
        <fullName evidence="21">Unconventional myosin-IXb isoform X1</fullName>
    </submittedName>
</protein>
<feature type="compositionally biased region" description="Low complexity" evidence="16">
    <location>
        <begin position="1"/>
        <end position="27"/>
    </location>
</feature>
<evidence type="ECO:0000259" key="17">
    <source>
        <dbReference type="PROSITE" id="PS50081"/>
    </source>
</evidence>
<evidence type="ECO:0000256" key="1">
    <source>
        <dbReference type="ARBA" id="ARBA00004496"/>
    </source>
</evidence>
<dbReference type="InterPro" id="IPR008936">
    <property type="entry name" value="Rho_GTPase_activation_prot"/>
</dbReference>
<dbReference type="FunFam" id="1.20.120.720:FF:000003">
    <property type="entry name" value="Putative unconventional myosin-IXa"/>
    <property type="match status" value="1"/>
</dbReference>
<feature type="compositionally biased region" description="Basic and acidic residues" evidence="16">
    <location>
        <begin position="1696"/>
        <end position="1709"/>
    </location>
</feature>
<keyword evidence="4" id="KW-0963">Cytoplasm</keyword>
<dbReference type="FunFam" id="3.40.850.10:FF:000008">
    <property type="entry name" value="Putative unconventional myosin-IXa"/>
    <property type="match status" value="1"/>
</dbReference>
<dbReference type="InterPro" id="IPR046349">
    <property type="entry name" value="C1-like_sf"/>
</dbReference>
<dbReference type="GO" id="GO:0051015">
    <property type="term" value="F:actin filament binding"/>
    <property type="evidence" value="ECO:0007669"/>
    <property type="project" value="TreeGrafter"/>
</dbReference>
<evidence type="ECO:0000256" key="2">
    <source>
        <dbReference type="ARBA" id="ARBA00008314"/>
    </source>
</evidence>
<dbReference type="SMART" id="SM00314">
    <property type="entry name" value="RA"/>
    <property type="match status" value="1"/>
</dbReference>
<dbReference type="InterPro" id="IPR001609">
    <property type="entry name" value="Myosin_head_motor_dom-like"/>
</dbReference>
<gene>
    <name evidence="21" type="ORF">PODLI_1B029162</name>
</gene>
<comment type="similarity">
    <text evidence="2 14">Belongs to the TRAFAC class myosin-kinesin ATPase superfamily. Myosin family.</text>
</comment>
<dbReference type="Pfam" id="PF00788">
    <property type="entry name" value="RA"/>
    <property type="match status" value="1"/>
</dbReference>
<evidence type="ECO:0000313" key="22">
    <source>
        <dbReference type="Proteomes" id="UP001178461"/>
    </source>
</evidence>
<dbReference type="InterPro" id="IPR027417">
    <property type="entry name" value="P-loop_NTPase"/>
</dbReference>
<dbReference type="FunFam" id="1.20.58.530:FF:000005">
    <property type="entry name" value="unconventional myosin-IXa isoform X1"/>
    <property type="match status" value="1"/>
</dbReference>
<dbReference type="Gene3D" id="3.30.60.20">
    <property type="match status" value="1"/>
</dbReference>
<dbReference type="CDD" id="cd23767">
    <property type="entry name" value="IQCD"/>
    <property type="match status" value="2"/>
</dbReference>
<evidence type="ECO:0000256" key="13">
    <source>
        <dbReference type="ARBA" id="ARBA00023175"/>
    </source>
</evidence>
<feature type="compositionally biased region" description="Basic and acidic residues" evidence="16">
    <location>
        <begin position="1620"/>
        <end position="1631"/>
    </location>
</feature>
<feature type="compositionally biased region" description="Basic and acidic residues" evidence="16">
    <location>
        <begin position="1674"/>
        <end position="1687"/>
    </location>
</feature>
<keyword evidence="5" id="KW-0479">Metal-binding</keyword>
<feature type="compositionally biased region" description="Basic and acidic residues" evidence="16">
    <location>
        <begin position="2412"/>
        <end position="2425"/>
    </location>
</feature>
<dbReference type="PROSITE" id="PS00479">
    <property type="entry name" value="ZF_DAG_PE_1"/>
    <property type="match status" value="1"/>
</dbReference>
<dbReference type="Pfam" id="PF00612">
    <property type="entry name" value="IQ"/>
    <property type="match status" value="4"/>
</dbReference>
<dbReference type="SUPFAM" id="SSF52540">
    <property type="entry name" value="P-loop containing nucleoside triphosphate hydrolases"/>
    <property type="match status" value="1"/>
</dbReference>
<dbReference type="InterPro" id="IPR046987">
    <property type="entry name" value="Myo9"/>
</dbReference>
<evidence type="ECO:0000256" key="7">
    <source>
        <dbReference type="ARBA" id="ARBA00022741"/>
    </source>
</evidence>
<dbReference type="CDD" id="cd01385">
    <property type="entry name" value="MYSc_Myo9"/>
    <property type="match status" value="1"/>
</dbReference>
<dbReference type="InterPro" id="IPR002219">
    <property type="entry name" value="PKC_DAG/PE"/>
</dbReference>
<dbReference type="CDD" id="cd17217">
    <property type="entry name" value="RA_Myosin-IXb"/>
    <property type="match status" value="1"/>
</dbReference>